<reference evidence="6 7" key="1">
    <citation type="journal article" date="2011" name="Front. Microbiol.">
        <title>Genomic signatures of strain selection and enhancement in Bacillus atrophaeus var. globigii, a historical biowarfare simulant.</title>
        <authorList>
            <person name="Gibbons H.S."/>
            <person name="Broomall S.M."/>
            <person name="McNew L.A."/>
            <person name="Daligault H."/>
            <person name="Chapman C."/>
            <person name="Bruce D."/>
            <person name="Karavis M."/>
            <person name="Krepps M."/>
            <person name="McGregor P.A."/>
            <person name="Hong C."/>
            <person name="Park K.H."/>
            <person name="Akmal A."/>
            <person name="Feldman A."/>
            <person name="Lin J.S."/>
            <person name="Chang W.E."/>
            <person name="Higgs B.W."/>
            <person name="Demirev P."/>
            <person name="Lindquist J."/>
            <person name="Liem A."/>
            <person name="Fochler E."/>
            <person name="Read T.D."/>
            <person name="Tapia R."/>
            <person name="Johnson S."/>
            <person name="Bishop-Lilly K.A."/>
            <person name="Detter C."/>
            <person name="Han C."/>
            <person name="Sozhamannan S."/>
            <person name="Rosenzweig C.N."/>
            <person name="Skowronski E.W."/>
        </authorList>
    </citation>
    <scope>NUCLEOTIDE SEQUENCE [LARGE SCALE GENOMIC DNA]</scope>
    <source>
        <strain evidence="6 7">CC-PW-9</strain>
    </source>
</reference>
<dbReference type="GO" id="GO:0006354">
    <property type="term" value="P:DNA-templated transcription elongation"/>
    <property type="evidence" value="ECO:0007669"/>
    <property type="project" value="InterPro"/>
</dbReference>
<dbReference type="Proteomes" id="UP000287996">
    <property type="component" value="Unassembled WGS sequence"/>
</dbReference>
<dbReference type="SUPFAM" id="SSF50104">
    <property type="entry name" value="Translation proteins SH3-like domain"/>
    <property type="match status" value="1"/>
</dbReference>
<dbReference type="PANTHER" id="PTHR30265">
    <property type="entry name" value="RHO-INTERACTING TRANSCRIPTION TERMINATION FACTOR NUSG"/>
    <property type="match status" value="1"/>
</dbReference>
<dbReference type="InterPro" id="IPR005824">
    <property type="entry name" value="KOW"/>
</dbReference>
<dbReference type="SMART" id="SM00738">
    <property type="entry name" value="NGN"/>
    <property type="match status" value="1"/>
</dbReference>
<feature type="domain" description="KOW" evidence="5">
    <location>
        <begin position="107"/>
        <end position="134"/>
    </location>
</feature>
<dbReference type="SUPFAM" id="SSF82679">
    <property type="entry name" value="N-utilization substance G protein NusG, N-terminal domain"/>
    <property type="match status" value="1"/>
</dbReference>
<dbReference type="AlphaFoldDB" id="A0A432ZQU9"/>
<keyword evidence="2" id="KW-0805">Transcription regulation</keyword>
<dbReference type="Gene3D" id="3.30.70.940">
    <property type="entry name" value="NusG, N-terminal domain"/>
    <property type="match status" value="1"/>
</dbReference>
<dbReference type="InterPro" id="IPR008991">
    <property type="entry name" value="Translation_prot_SH3-like_sf"/>
</dbReference>
<dbReference type="RefSeq" id="WP_126841778.1">
    <property type="nucleotide sequence ID" value="NZ_PIQH01000005.1"/>
</dbReference>
<dbReference type="GO" id="GO:0031564">
    <property type="term" value="P:transcription antitermination"/>
    <property type="evidence" value="ECO:0007669"/>
    <property type="project" value="UniProtKB-KW"/>
</dbReference>
<dbReference type="InterPro" id="IPR006645">
    <property type="entry name" value="NGN-like_dom"/>
</dbReference>
<accession>A0A432ZQU9</accession>
<dbReference type="GO" id="GO:0005829">
    <property type="term" value="C:cytosol"/>
    <property type="evidence" value="ECO:0007669"/>
    <property type="project" value="TreeGrafter"/>
</dbReference>
<keyword evidence="3" id="KW-0804">Transcription</keyword>
<feature type="domain" description="NusG-like N-terminal" evidence="4">
    <location>
        <begin position="1"/>
        <end position="100"/>
    </location>
</feature>
<evidence type="ECO:0000256" key="1">
    <source>
        <dbReference type="ARBA" id="ARBA00022814"/>
    </source>
</evidence>
<comment type="caution">
    <text evidence="6">The sequence shown here is derived from an EMBL/GenBank/DDBJ whole genome shotgun (WGS) entry which is preliminary data.</text>
</comment>
<evidence type="ECO:0000259" key="4">
    <source>
        <dbReference type="SMART" id="SM00738"/>
    </source>
</evidence>
<dbReference type="EMBL" id="PIQH01000005">
    <property type="protein sequence ID" value="RUO80280.1"/>
    <property type="molecule type" value="Genomic_DNA"/>
</dbReference>
<dbReference type="Pfam" id="PF02357">
    <property type="entry name" value="NusG"/>
    <property type="match status" value="1"/>
</dbReference>
<evidence type="ECO:0000256" key="3">
    <source>
        <dbReference type="ARBA" id="ARBA00023163"/>
    </source>
</evidence>
<gene>
    <name evidence="6" type="ORF">CWI84_06515</name>
</gene>
<dbReference type="SMART" id="SM00739">
    <property type="entry name" value="KOW"/>
    <property type="match status" value="1"/>
</dbReference>
<dbReference type="OrthoDB" id="9790639at2"/>
<protein>
    <submittedName>
        <fullName evidence="6">Transcription/translation regulatory transformer protein RfaH</fullName>
    </submittedName>
</protein>
<evidence type="ECO:0000313" key="6">
    <source>
        <dbReference type="EMBL" id="RUO80280.1"/>
    </source>
</evidence>
<dbReference type="InterPro" id="IPR043425">
    <property type="entry name" value="NusG-like"/>
</dbReference>
<dbReference type="NCBIfam" id="NF006534">
    <property type="entry name" value="PRK09014.1"/>
    <property type="match status" value="1"/>
</dbReference>
<organism evidence="6 7">
    <name type="scientific">Idiomarina tyrosinivorans</name>
    <dbReference type="NCBI Taxonomy" id="1445662"/>
    <lineage>
        <taxon>Bacteria</taxon>
        <taxon>Pseudomonadati</taxon>
        <taxon>Pseudomonadota</taxon>
        <taxon>Gammaproteobacteria</taxon>
        <taxon>Alteromonadales</taxon>
        <taxon>Idiomarinaceae</taxon>
        <taxon>Idiomarina</taxon>
    </lineage>
</organism>
<dbReference type="PANTHER" id="PTHR30265:SF7">
    <property type="entry name" value="TRANSCRIPTION ANTITERMINATION PROTEIN RFAH"/>
    <property type="match status" value="1"/>
</dbReference>
<dbReference type="CDD" id="cd09892">
    <property type="entry name" value="NGN_SP_RfaH"/>
    <property type="match status" value="1"/>
</dbReference>
<evidence type="ECO:0000313" key="7">
    <source>
        <dbReference type="Proteomes" id="UP000287996"/>
    </source>
</evidence>
<evidence type="ECO:0000256" key="2">
    <source>
        <dbReference type="ARBA" id="ARBA00023015"/>
    </source>
</evidence>
<proteinExistence type="predicted"/>
<dbReference type="CDD" id="cd06091">
    <property type="entry name" value="KOW_NusG"/>
    <property type="match status" value="1"/>
</dbReference>
<evidence type="ECO:0000259" key="5">
    <source>
        <dbReference type="SMART" id="SM00739"/>
    </source>
</evidence>
<keyword evidence="7" id="KW-1185">Reference proteome</keyword>
<dbReference type="InterPro" id="IPR036735">
    <property type="entry name" value="NGN_dom_sf"/>
</dbReference>
<name>A0A432ZQU9_9GAMM</name>
<sequence>MEEWFVVKTKPKQEQRALANLEHQGMEAFLPKLSQQRVQRGKRKVVLEPMFPGYLFVQLPNFDEQFYKIKNTFGVASLVRFGDHTPTIPDSWVQQLKATTTERDDFAPKVGDTVEIEQGPFAGLSAKIVGLDGESRCMVLLEFLQKQVTASFAYTDIRKP</sequence>
<keyword evidence="1" id="KW-0889">Transcription antitermination</keyword>